<dbReference type="EMBL" id="BONH01000038">
    <property type="protein sequence ID" value="GIG01360.1"/>
    <property type="molecule type" value="Genomic_DNA"/>
</dbReference>
<proteinExistence type="predicted"/>
<comment type="caution">
    <text evidence="1">The sequence shown here is derived from an EMBL/GenBank/DDBJ whole genome shotgun (WGS) entry which is preliminary data.</text>
</comment>
<keyword evidence="2" id="KW-1185">Reference proteome</keyword>
<accession>A0A8J3KSW4</accession>
<protein>
    <submittedName>
        <fullName evidence="1">Uncharacterized protein</fullName>
    </submittedName>
</protein>
<sequence length="61" mass="6673">MLRRAAVRRRPAGASYLTVRYPVRALGIEEVDWLSEFALTAGWLFGTTGCLASTGGRVTPF</sequence>
<evidence type="ECO:0000313" key="1">
    <source>
        <dbReference type="EMBL" id="GIG01360.1"/>
    </source>
</evidence>
<reference evidence="1 2" key="1">
    <citation type="submission" date="2021-01" db="EMBL/GenBank/DDBJ databases">
        <title>Whole genome shotgun sequence of Catellatospora citrea NBRC 14495.</title>
        <authorList>
            <person name="Komaki H."/>
            <person name="Tamura T."/>
        </authorList>
    </citation>
    <scope>NUCLEOTIDE SEQUENCE [LARGE SCALE GENOMIC DNA]</scope>
    <source>
        <strain evidence="1 2">NBRC 14495</strain>
    </source>
</reference>
<evidence type="ECO:0000313" key="2">
    <source>
        <dbReference type="Proteomes" id="UP000659904"/>
    </source>
</evidence>
<dbReference type="Proteomes" id="UP000659904">
    <property type="component" value="Unassembled WGS sequence"/>
</dbReference>
<name>A0A8J3KSW4_9ACTN</name>
<organism evidence="1 2">
    <name type="scientific">Catellatospora citrea</name>
    <dbReference type="NCBI Taxonomy" id="53366"/>
    <lineage>
        <taxon>Bacteria</taxon>
        <taxon>Bacillati</taxon>
        <taxon>Actinomycetota</taxon>
        <taxon>Actinomycetes</taxon>
        <taxon>Micromonosporales</taxon>
        <taxon>Micromonosporaceae</taxon>
        <taxon>Catellatospora</taxon>
    </lineage>
</organism>
<dbReference type="AlphaFoldDB" id="A0A8J3KSW4"/>
<gene>
    <name evidence="1" type="ORF">Cci01nite_64530</name>
</gene>